<dbReference type="Pfam" id="PF06202">
    <property type="entry name" value="GDE_C"/>
    <property type="match status" value="1"/>
</dbReference>
<gene>
    <name evidence="3" type="primary">malQ</name>
    <name evidence="3" type="ORF">MGR_4213</name>
</gene>
<dbReference type="InterPro" id="IPR008928">
    <property type="entry name" value="6-hairpin_glycosidase_sf"/>
</dbReference>
<reference evidence="3" key="1">
    <citation type="journal article" date="2007" name="J. Bacteriol.">
        <title>Comparative genome analysis of four magnetotactic bacteria reveals a complex set of group-specific genes implicated in magnetosome biomineralization and function.</title>
        <authorList>
            <person name="Richter M."/>
            <person name="Kube M."/>
            <person name="Bazylinski D.A."/>
            <person name="Lombardot T."/>
            <person name="Gloeckner F.O."/>
            <person name="Reinhardt R."/>
            <person name="Schueler D."/>
        </authorList>
    </citation>
    <scope>NUCLEOTIDE SEQUENCE</scope>
    <source>
        <strain evidence="3">MSR-1</strain>
    </source>
</reference>
<dbReference type="GO" id="GO:0005980">
    <property type="term" value="P:glycogen catabolic process"/>
    <property type="evidence" value="ECO:0007669"/>
    <property type="project" value="InterPro"/>
</dbReference>
<accession>A4U5I8</accession>
<dbReference type="PANTHER" id="PTHR10569">
    <property type="entry name" value="GLYCOGEN DEBRANCHING ENZYME"/>
    <property type="match status" value="1"/>
</dbReference>
<dbReference type="InterPro" id="IPR024742">
    <property type="entry name" value="Glycogen_debranch_N"/>
</dbReference>
<dbReference type="GO" id="GO:0004134">
    <property type="term" value="F:4-alpha-glucanotransferase activity"/>
    <property type="evidence" value="ECO:0007669"/>
    <property type="project" value="InterPro"/>
</dbReference>
<feature type="domain" description="Glycogen debranching enzyme C-terminal" evidence="1">
    <location>
        <begin position="280"/>
        <end position="646"/>
    </location>
</feature>
<dbReference type="InterPro" id="IPR032790">
    <property type="entry name" value="GDE_C"/>
</dbReference>
<sequence>MIPTRIIHPSSEPAQAPREWLIANGLGGYATGTIAGPPIRRYHGWLVAALPPPLGRTMLVNRIEDIVHLGDGRQFSLGTGADSDGTLLEFRLEWGLPVWLFQCGDCLIERRLVMEYGRNVTHARWRVLAGHCRSLSIRPWMQARPHGMPVNAAPAWGETAIYGAELEASSPDYPPVRMILDGLDGEAVADSLTTSLFYANEAEGGDPSQGPLWSPGHLLCGLDRDHGAELTLRCDDAAAGGCDDFSPDDAWIAEIARRQSLLARAHPSLRQGAAAELVLAADSFVVTPRHRLAAGASRSIMAGYHWFADWGRDTMIALEGLTLLTGRADEAKLILQGFAQHVRDGLIPNMFPDGHEDGLYNTADATLWFFHAVGRVVATTHDLDFLRAQLPVLTDIVGHHQAGTRFGIAMDPADGLLRQGEDGLQLTWMDAKVEDWVVTPRRGKAVEINALWYNAIALMAEWHTLLGLDANPYRALAARIRAAFNRRFWAESLGYLFDVVDGPGGDDGSLRPNQLFAISLPHAVLDPARWPMVMAALRDHLLSPVGMRSLSPDHPAYKPHFFGDRWARDGSYHQGTVWAWLICPFAEAWLKTHPDDADQVKADLHAMLPHLDQFGIGSIGEVFDAEPPHLPRGCISQAWSVAEWLRAWALCYDHKY</sequence>
<proteinExistence type="predicted"/>
<evidence type="ECO:0000259" key="2">
    <source>
        <dbReference type="Pfam" id="PF12439"/>
    </source>
</evidence>
<dbReference type="Pfam" id="PF12439">
    <property type="entry name" value="GDE_N"/>
    <property type="match status" value="1"/>
</dbReference>
<evidence type="ECO:0000259" key="1">
    <source>
        <dbReference type="Pfam" id="PF06202"/>
    </source>
</evidence>
<feature type="domain" description="Glycogen debranching enzyme bacterial and archaeal type N-terminal" evidence="2">
    <location>
        <begin position="18"/>
        <end position="223"/>
    </location>
</feature>
<dbReference type="AlphaFoldDB" id="A4U5I8"/>
<organism evidence="3">
    <name type="scientific">Magnetospirillum gryphiswaldense</name>
    <dbReference type="NCBI Taxonomy" id="55518"/>
    <lineage>
        <taxon>Bacteria</taxon>
        <taxon>Pseudomonadati</taxon>
        <taxon>Pseudomonadota</taxon>
        <taxon>Alphaproteobacteria</taxon>
        <taxon>Rhodospirillales</taxon>
        <taxon>Rhodospirillaceae</taxon>
        <taxon>Magnetospirillum</taxon>
    </lineage>
</organism>
<dbReference type="FunFam" id="1.50.10.10:FF:000073">
    <property type="entry name" value="Glycogen debranching enzyme, hypothetical (TreX-like)"/>
    <property type="match status" value="1"/>
</dbReference>
<name>A4U5I8_9PROT</name>
<dbReference type="PANTHER" id="PTHR10569:SF2">
    <property type="entry name" value="GLYCOGEN DEBRANCHING ENZYME"/>
    <property type="match status" value="1"/>
</dbReference>
<dbReference type="GO" id="GO:0004135">
    <property type="term" value="F:amylo-alpha-1,6-glucosidase activity"/>
    <property type="evidence" value="ECO:0007669"/>
    <property type="project" value="InterPro"/>
</dbReference>
<dbReference type="SUPFAM" id="SSF48208">
    <property type="entry name" value="Six-hairpin glycosidases"/>
    <property type="match status" value="1"/>
</dbReference>
<dbReference type="Gene3D" id="1.50.10.10">
    <property type="match status" value="1"/>
</dbReference>
<dbReference type="InterPro" id="IPR012341">
    <property type="entry name" value="6hp_glycosidase-like_sf"/>
</dbReference>
<protein>
    <submittedName>
        <fullName evidence="3">MalQ</fullName>
    </submittedName>
</protein>
<dbReference type="RefSeq" id="WP_158699335.1">
    <property type="nucleotide sequence ID" value="NZ_CP027527.1"/>
</dbReference>
<dbReference type="EMBL" id="CU459003">
    <property type="protein sequence ID" value="CAM78145.1"/>
    <property type="molecule type" value="Genomic_DNA"/>
</dbReference>
<dbReference type="InterPro" id="IPR010401">
    <property type="entry name" value="AGL/Gdb1"/>
</dbReference>
<evidence type="ECO:0000313" key="3">
    <source>
        <dbReference type="EMBL" id="CAM78145.1"/>
    </source>
</evidence>